<evidence type="ECO:0000259" key="1">
    <source>
        <dbReference type="Pfam" id="PF00462"/>
    </source>
</evidence>
<gene>
    <name evidence="2" type="ORF">COU90_04355</name>
</gene>
<dbReference type="InterPro" id="IPR051548">
    <property type="entry name" value="Grx-like_ET"/>
</dbReference>
<name>A0A2M8KVW6_9BACT</name>
<dbReference type="AlphaFoldDB" id="A0A2M8KVW6"/>
<organism evidence="2 3">
    <name type="scientific">Candidatus Ryanbacteria bacterium CG10_big_fil_rev_8_21_14_0_10_43_42</name>
    <dbReference type="NCBI Taxonomy" id="1974864"/>
    <lineage>
        <taxon>Bacteria</taxon>
        <taxon>Candidatus Ryaniibacteriota</taxon>
    </lineage>
</organism>
<proteinExistence type="predicted"/>
<dbReference type="GO" id="GO:0045454">
    <property type="term" value="P:cell redox homeostasis"/>
    <property type="evidence" value="ECO:0007669"/>
    <property type="project" value="TreeGrafter"/>
</dbReference>
<protein>
    <submittedName>
        <fullName evidence="2">NrdH-redoxin</fullName>
    </submittedName>
</protein>
<comment type="caution">
    <text evidence="2">The sequence shown here is derived from an EMBL/GenBank/DDBJ whole genome shotgun (WGS) entry which is preliminary data.</text>
</comment>
<dbReference type="EMBL" id="PFEF01000010">
    <property type="protein sequence ID" value="PJE64074.1"/>
    <property type="molecule type" value="Genomic_DNA"/>
</dbReference>
<reference evidence="3" key="1">
    <citation type="submission" date="2017-09" db="EMBL/GenBank/DDBJ databases">
        <title>Depth-based differentiation of microbial function through sediment-hosted aquifers and enrichment of novel symbionts in the deep terrestrial subsurface.</title>
        <authorList>
            <person name="Probst A.J."/>
            <person name="Ladd B."/>
            <person name="Jarett J.K."/>
            <person name="Geller-Mcgrath D.E."/>
            <person name="Sieber C.M.K."/>
            <person name="Emerson J.B."/>
            <person name="Anantharaman K."/>
            <person name="Thomas B.C."/>
            <person name="Malmstrom R."/>
            <person name="Stieglmeier M."/>
            <person name="Klingl A."/>
            <person name="Woyke T."/>
            <person name="Ryan C.M."/>
            <person name="Banfield J.F."/>
        </authorList>
    </citation>
    <scope>NUCLEOTIDE SEQUENCE [LARGE SCALE GENOMIC DNA]</scope>
</reference>
<dbReference type="SUPFAM" id="SSF52833">
    <property type="entry name" value="Thioredoxin-like"/>
    <property type="match status" value="1"/>
</dbReference>
<dbReference type="PANTHER" id="PTHR34386">
    <property type="entry name" value="GLUTAREDOXIN"/>
    <property type="match status" value="1"/>
</dbReference>
<evidence type="ECO:0000313" key="2">
    <source>
        <dbReference type="EMBL" id="PJE64074.1"/>
    </source>
</evidence>
<dbReference type="Gene3D" id="3.40.30.10">
    <property type="entry name" value="Glutaredoxin"/>
    <property type="match status" value="1"/>
</dbReference>
<dbReference type="GO" id="GO:0009055">
    <property type="term" value="F:electron transfer activity"/>
    <property type="evidence" value="ECO:0007669"/>
    <property type="project" value="TreeGrafter"/>
</dbReference>
<feature type="domain" description="Glutaredoxin" evidence="1">
    <location>
        <begin position="8"/>
        <end position="67"/>
    </location>
</feature>
<sequence>MSEEQKNVTIYSTPTCAFCNMAKEFFKEHAITYTEYDVATDTEKRNEMIAKSGQMGVPVIFIGEEMIIGFDEAKVRSSLGL</sequence>
<dbReference type="InterPro" id="IPR036249">
    <property type="entry name" value="Thioredoxin-like_sf"/>
</dbReference>
<evidence type="ECO:0000313" key="3">
    <source>
        <dbReference type="Proteomes" id="UP000229098"/>
    </source>
</evidence>
<dbReference type="Pfam" id="PF00462">
    <property type="entry name" value="Glutaredoxin"/>
    <property type="match status" value="1"/>
</dbReference>
<dbReference type="PANTHER" id="PTHR34386:SF1">
    <property type="entry name" value="GLUTAREDOXIN-LIKE PROTEIN NRDH"/>
    <property type="match status" value="1"/>
</dbReference>
<dbReference type="Proteomes" id="UP000229098">
    <property type="component" value="Unassembled WGS sequence"/>
</dbReference>
<dbReference type="PROSITE" id="PS51354">
    <property type="entry name" value="GLUTAREDOXIN_2"/>
    <property type="match status" value="1"/>
</dbReference>
<accession>A0A2M8KVW6</accession>
<dbReference type="InterPro" id="IPR002109">
    <property type="entry name" value="Glutaredoxin"/>
</dbReference>
<dbReference type="CDD" id="cd02976">
    <property type="entry name" value="NrdH"/>
    <property type="match status" value="1"/>
</dbReference>